<name>A0AAV4T0B3_9ARAC</name>
<evidence type="ECO:0000313" key="2">
    <source>
        <dbReference type="EMBL" id="GIY40148.1"/>
    </source>
</evidence>
<feature type="compositionally biased region" description="Basic and acidic residues" evidence="1">
    <location>
        <begin position="20"/>
        <end position="29"/>
    </location>
</feature>
<comment type="caution">
    <text evidence="2">The sequence shown here is derived from an EMBL/GenBank/DDBJ whole genome shotgun (WGS) entry which is preliminary data.</text>
</comment>
<feature type="region of interest" description="Disordered" evidence="1">
    <location>
        <begin position="1"/>
        <end position="31"/>
    </location>
</feature>
<keyword evidence="3" id="KW-1185">Reference proteome</keyword>
<sequence>MRKNSHAQERHQTSQISDASNERRREGAGKKISLLKQHHSICVFEVAFTDEMAFTEEHLYPSHNSKKEFDSKNHFPGISESHPCGEKQNWIFPPFSF</sequence>
<gene>
    <name evidence="2" type="ORF">CDAR_424081</name>
</gene>
<evidence type="ECO:0000256" key="1">
    <source>
        <dbReference type="SAM" id="MobiDB-lite"/>
    </source>
</evidence>
<evidence type="ECO:0000313" key="3">
    <source>
        <dbReference type="Proteomes" id="UP001054837"/>
    </source>
</evidence>
<dbReference type="Proteomes" id="UP001054837">
    <property type="component" value="Unassembled WGS sequence"/>
</dbReference>
<protein>
    <submittedName>
        <fullName evidence="2">Uncharacterized protein</fullName>
    </submittedName>
</protein>
<feature type="compositionally biased region" description="Basic and acidic residues" evidence="1">
    <location>
        <begin position="1"/>
        <end position="12"/>
    </location>
</feature>
<dbReference type="EMBL" id="BPLQ01008891">
    <property type="protein sequence ID" value="GIY40148.1"/>
    <property type="molecule type" value="Genomic_DNA"/>
</dbReference>
<accession>A0AAV4T0B3</accession>
<dbReference type="AlphaFoldDB" id="A0AAV4T0B3"/>
<proteinExistence type="predicted"/>
<organism evidence="2 3">
    <name type="scientific">Caerostris darwini</name>
    <dbReference type="NCBI Taxonomy" id="1538125"/>
    <lineage>
        <taxon>Eukaryota</taxon>
        <taxon>Metazoa</taxon>
        <taxon>Ecdysozoa</taxon>
        <taxon>Arthropoda</taxon>
        <taxon>Chelicerata</taxon>
        <taxon>Arachnida</taxon>
        <taxon>Araneae</taxon>
        <taxon>Araneomorphae</taxon>
        <taxon>Entelegynae</taxon>
        <taxon>Araneoidea</taxon>
        <taxon>Araneidae</taxon>
        <taxon>Caerostris</taxon>
    </lineage>
</organism>
<reference evidence="2 3" key="1">
    <citation type="submission" date="2021-06" db="EMBL/GenBank/DDBJ databases">
        <title>Caerostris darwini draft genome.</title>
        <authorList>
            <person name="Kono N."/>
            <person name="Arakawa K."/>
        </authorList>
    </citation>
    <scope>NUCLEOTIDE SEQUENCE [LARGE SCALE GENOMIC DNA]</scope>
</reference>